<dbReference type="Ensembl" id="ENSJHYT00000005833.1">
    <property type="protein sequence ID" value="ENSJHYP00000004736.1"/>
    <property type="gene ID" value="ENSJHYG00000003911.1"/>
</dbReference>
<accession>A0A8C5NK80</accession>
<sequence length="120" mass="13511">ISYECRTFRARGHNLPPPAPTLSLSCPRPLTDPASARGRSFWREPIRASRGTNKGRSRQMGAETGRGYWGRGLSCPVLQIVTPLRYSFLEENELTIFRGYFSLAKVVQYFTKDTELAITG</sequence>
<dbReference type="AlphaFoldDB" id="A0A8C5NK80"/>
<organism evidence="1 2">
    <name type="scientific">Junco hyemalis</name>
    <name type="common">Dark-eyed junco</name>
    <dbReference type="NCBI Taxonomy" id="40217"/>
    <lineage>
        <taxon>Eukaryota</taxon>
        <taxon>Metazoa</taxon>
        <taxon>Chordata</taxon>
        <taxon>Craniata</taxon>
        <taxon>Vertebrata</taxon>
        <taxon>Euteleostomi</taxon>
        <taxon>Archelosauria</taxon>
        <taxon>Archosauria</taxon>
        <taxon>Dinosauria</taxon>
        <taxon>Saurischia</taxon>
        <taxon>Theropoda</taxon>
        <taxon>Coelurosauria</taxon>
        <taxon>Aves</taxon>
        <taxon>Neognathae</taxon>
        <taxon>Neoaves</taxon>
        <taxon>Telluraves</taxon>
        <taxon>Australaves</taxon>
        <taxon>Passeriformes</taxon>
        <taxon>Passerellidae</taxon>
        <taxon>Junco</taxon>
    </lineage>
</organism>
<keyword evidence="2" id="KW-1185">Reference proteome</keyword>
<evidence type="ECO:0000313" key="1">
    <source>
        <dbReference type="Ensembl" id="ENSJHYP00000004736.1"/>
    </source>
</evidence>
<protein>
    <submittedName>
        <fullName evidence="1">Uncharacterized protein</fullName>
    </submittedName>
</protein>
<evidence type="ECO:0000313" key="2">
    <source>
        <dbReference type="Proteomes" id="UP000694408"/>
    </source>
</evidence>
<name>A0A8C5NK80_JUNHY</name>
<dbReference type="Proteomes" id="UP000694408">
    <property type="component" value="Unplaced"/>
</dbReference>
<reference evidence="1" key="2">
    <citation type="submission" date="2025-09" db="UniProtKB">
        <authorList>
            <consortium name="Ensembl"/>
        </authorList>
    </citation>
    <scope>IDENTIFICATION</scope>
</reference>
<reference evidence="1" key="1">
    <citation type="submission" date="2025-08" db="UniProtKB">
        <authorList>
            <consortium name="Ensembl"/>
        </authorList>
    </citation>
    <scope>IDENTIFICATION</scope>
</reference>
<proteinExistence type="predicted"/>